<dbReference type="AlphaFoldDB" id="A0A9X8ULK6"/>
<evidence type="ECO:0000256" key="3">
    <source>
        <dbReference type="SAM" id="MobiDB-lite"/>
    </source>
</evidence>
<accession>A0A9X8ULK6</accession>
<evidence type="ECO:0000313" key="5">
    <source>
        <dbReference type="Proteomes" id="UP000294682"/>
    </source>
</evidence>
<keyword evidence="5" id="KW-1185">Reference proteome</keyword>
<dbReference type="GO" id="GO:1990904">
    <property type="term" value="C:ribonucleoprotein complex"/>
    <property type="evidence" value="ECO:0007669"/>
    <property type="project" value="UniProtKB-KW"/>
</dbReference>
<dbReference type="OrthoDB" id="1683515at2"/>
<dbReference type="InterPro" id="IPR008991">
    <property type="entry name" value="Translation_prot_SH3-like_sf"/>
</dbReference>
<keyword evidence="2" id="KW-0687">Ribonucleoprotein</keyword>
<evidence type="ECO:0000256" key="1">
    <source>
        <dbReference type="ARBA" id="ARBA00022980"/>
    </source>
</evidence>
<dbReference type="Proteomes" id="UP000294682">
    <property type="component" value="Unassembled WGS sequence"/>
</dbReference>
<organism evidence="4 5">
    <name type="scientific">Harryflintia acetispora</name>
    <dbReference type="NCBI Taxonomy" id="1849041"/>
    <lineage>
        <taxon>Bacteria</taxon>
        <taxon>Bacillati</taxon>
        <taxon>Bacillota</taxon>
        <taxon>Clostridia</taxon>
        <taxon>Eubacteriales</taxon>
        <taxon>Oscillospiraceae</taxon>
        <taxon>Harryflintia</taxon>
    </lineage>
</organism>
<reference evidence="4 5" key="1">
    <citation type="submission" date="2019-03" db="EMBL/GenBank/DDBJ databases">
        <title>Genomic Encyclopedia of Type Strains, Phase IV (KMG-IV): sequencing the most valuable type-strain genomes for metagenomic binning, comparative biology and taxonomic classification.</title>
        <authorList>
            <person name="Goeker M."/>
        </authorList>
    </citation>
    <scope>NUCLEOTIDE SEQUENCE [LARGE SCALE GENOMIC DNA]</scope>
    <source>
        <strain evidence="4 5">DSM 100433</strain>
    </source>
</reference>
<dbReference type="RefSeq" id="WP_079698114.1">
    <property type="nucleotide sequence ID" value="NZ_SLUK01000001.1"/>
</dbReference>
<evidence type="ECO:0008006" key="6">
    <source>
        <dbReference type="Google" id="ProtNLM"/>
    </source>
</evidence>
<evidence type="ECO:0000313" key="4">
    <source>
        <dbReference type="EMBL" id="TCL45450.1"/>
    </source>
</evidence>
<dbReference type="EMBL" id="SLUK01000001">
    <property type="protein sequence ID" value="TCL45450.1"/>
    <property type="molecule type" value="Genomic_DNA"/>
</dbReference>
<dbReference type="InterPro" id="IPR041985">
    <property type="entry name" value="Ribosomal_eL14_KOW"/>
</dbReference>
<dbReference type="GO" id="GO:0005840">
    <property type="term" value="C:ribosome"/>
    <property type="evidence" value="ECO:0007669"/>
    <property type="project" value="UniProtKB-KW"/>
</dbReference>
<gene>
    <name evidence="4" type="ORF">EDD78_101433</name>
</gene>
<sequence length="92" mass="10494">MTAGQIVCSKAGRDKGRFFVILRTEEDFAWIADGDLRPLAHPKRKRQKHLAPTSQRANEEDVQTDKRLRKLLTNYQTRSTQSAIGGNKLVEE</sequence>
<feature type="region of interest" description="Disordered" evidence="3">
    <location>
        <begin position="41"/>
        <end position="64"/>
    </location>
</feature>
<evidence type="ECO:0000256" key="2">
    <source>
        <dbReference type="ARBA" id="ARBA00023274"/>
    </source>
</evidence>
<dbReference type="CDD" id="cd06088">
    <property type="entry name" value="KOW_RPL14"/>
    <property type="match status" value="1"/>
</dbReference>
<protein>
    <recommendedName>
        <fullName evidence="6">RNA-binding protein</fullName>
    </recommendedName>
</protein>
<comment type="caution">
    <text evidence="4">The sequence shown here is derived from an EMBL/GenBank/DDBJ whole genome shotgun (WGS) entry which is preliminary data.</text>
</comment>
<dbReference type="SUPFAM" id="SSF50104">
    <property type="entry name" value="Translation proteins SH3-like domain"/>
    <property type="match status" value="1"/>
</dbReference>
<name>A0A9X8ULK6_9FIRM</name>
<keyword evidence="1" id="KW-0689">Ribosomal protein</keyword>
<proteinExistence type="predicted"/>